<comment type="subcellular location">
    <subcellularLocation>
        <location evidence="1">Cell envelope</location>
    </subcellularLocation>
</comment>
<evidence type="ECO:0000313" key="7">
    <source>
        <dbReference type="EMBL" id="TCZ64095.1"/>
    </source>
</evidence>
<dbReference type="SUPFAM" id="SSF81296">
    <property type="entry name" value="E set domains"/>
    <property type="match status" value="1"/>
</dbReference>
<evidence type="ECO:0000256" key="3">
    <source>
        <dbReference type="ARBA" id="ARBA00022729"/>
    </source>
</evidence>
<dbReference type="InterPro" id="IPR007348">
    <property type="entry name" value="CopC_dom"/>
</dbReference>
<keyword evidence="2" id="KW-0479">Metal-binding</keyword>
<dbReference type="InterPro" id="IPR014755">
    <property type="entry name" value="Cu-Rt/internalin_Ig-like"/>
</dbReference>
<dbReference type="InterPro" id="IPR014756">
    <property type="entry name" value="Ig_E-set"/>
</dbReference>
<dbReference type="Gene3D" id="2.60.40.1220">
    <property type="match status" value="1"/>
</dbReference>
<dbReference type="Proteomes" id="UP000295023">
    <property type="component" value="Unassembled WGS sequence"/>
</dbReference>
<reference evidence="7 8" key="1">
    <citation type="submission" date="2019-03" db="EMBL/GenBank/DDBJ databases">
        <title>Paracraurococcus aquatilis NE82 genome sequence.</title>
        <authorList>
            <person name="Zhao Y."/>
            <person name="Du Z."/>
        </authorList>
    </citation>
    <scope>NUCLEOTIDE SEQUENCE [LARGE SCALE GENOMIC DNA]</scope>
    <source>
        <strain evidence="7 8">NE82</strain>
    </source>
</reference>
<dbReference type="GO" id="GO:0042597">
    <property type="term" value="C:periplasmic space"/>
    <property type="evidence" value="ECO:0007669"/>
    <property type="project" value="InterPro"/>
</dbReference>
<evidence type="ECO:0000259" key="6">
    <source>
        <dbReference type="Pfam" id="PF04234"/>
    </source>
</evidence>
<evidence type="ECO:0000256" key="5">
    <source>
        <dbReference type="SAM" id="SignalP"/>
    </source>
</evidence>
<evidence type="ECO:0000313" key="8">
    <source>
        <dbReference type="Proteomes" id="UP000295023"/>
    </source>
</evidence>
<gene>
    <name evidence="7" type="ORF">EXY23_08475</name>
</gene>
<evidence type="ECO:0000256" key="2">
    <source>
        <dbReference type="ARBA" id="ARBA00022723"/>
    </source>
</evidence>
<organism evidence="7 8">
    <name type="scientific">Roseicella aquatilis</name>
    <dbReference type="NCBI Taxonomy" id="2527868"/>
    <lineage>
        <taxon>Bacteria</taxon>
        <taxon>Pseudomonadati</taxon>
        <taxon>Pseudomonadota</taxon>
        <taxon>Alphaproteobacteria</taxon>
        <taxon>Acetobacterales</taxon>
        <taxon>Roseomonadaceae</taxon>
        <taxon>Roseicella</taxon>
    </lineage>
</organism>
<dbReference type="GO" id="GO:0005507">
    <property type="term" value="F:copper ion binding"/>
    <property type="evidence" value="ECO:0007669"/>
    <property type="project" value="InterPro"/>
</dbReference>
<keyword evidence="3 5" id="KW-0732">Signal</keyword>
<feature type="signal peptide" evidence="5">
    <location>
        <begin position="1"/>
        <end position="23"/>
    </location>
</feature>
<dbReference type="GO" id="GO:0030313">
    <property type="term" value="C:cell envelope"/>
    <property type="evidence" value="ECO:0007669"/>
    <property type="project" value="UniProtKB-SubCell"/>
</dbReference>
<sequence>MGRRLLLGFIALPALARQAAAHAVVVASDPPAGAVLAAAPRHVTLRFNSRIDHARSRLLLVGPEGAQVPLDLAPEAEPALLAADLAPDAALAPGAWRLRWQVLAVDGHITRGDVPFTLQPR</sequence>
<dbReference type="GO" id="GO:0005886">
    <property type="term" value="C:plasma membrane"/>
    <property type="evidence" value="ECO:0007669"/>
    <property type="project" value="TreeGrafter"/>
</dbReference>
<dbReference type="PANTHER" id="PTHR34820:SF4">
    <property type="entry name" value="INNER MEMBRANE PROTEIN YEBZ"/>
    <property type="match status" value="1"/>
</dbReference>
<keyword evidence="8" id="KW-1185">Reference proteome</keyword>
<evidence type="ECO:0000256" key="4">
    <source>
        <dbReference type="ARBA" id="ARBA00023008"/>
    </source>
</evidence>
<feature type="chain" id="PRO_5020684867" evidence="5">
    <location>
        <begin position="24"/>
        <end position="121"/>
    </location>
</feature>
<dbReference type="AlphaFoldDB" id="A0A4R4DSB2"/>
<keyword evidence="4" id="KW-0186">Copper</keyword>
<proteinExistence type="predicted"/>
<accession>A0A4R4DSB2</accession>
<feature type="domain" description="CopC" evidence="6">
    <location>
        <begin position="22"/>
        <end position="118"/>
    </location>
</feature>
<dbReference type="PANTHER" id="PTHR34820">
    <property type="entry name" value="INNER MEMBRANE PROTEIN YEBZ"/>
    <property type="match status" value="1"/>
</dbReference>
<dbReference type="OrthoDB" id="9796814at2"/>
<comment type="caution">
    <text evidence="7">The sequence shown here is derived from an EMBL/GenBank/DDBJ whole genome shotgun (WGS) entry which is preliminary data.</text>
</comment>
<dbReference type="GO" id="GO:0046688">
    <property type="term" value="P:response to copper ion"/>
    <property type="evidence" value="ECO:0007669"/>
    <property type="project" value="InterPro"/>
</dbReference>
<name>A0A4R4DSB2_9PROT</name>
<dbReference type="Pfam" id="PF04234">
    <property type="entry name" value="CopC"/>
    <property type="match status" value="1"/>
</dbReference>
<dbReference type="EMBL" id="SKBM01000006">
    <property type="protein sequence ID" value="TCZ64095.1"/>
    <property type="molecule type" value="Genomic_DNA"/>
</dbReference>
<protein>
    <submittedName>
        <fullName evidence="7">Copper resistance protein CopC</fullName>
    </submittedName>
</protein>
<dbReference type="InterPro" id="IPR032694">
    <property type="entry name" value="CopC/D"/>
</dbReference>
<dbReference type="GO" id="GO:0006825">
    <property type="term" value="P:copper ion transport"/>
    <property type="evidence" value="ECO:0007669"/>
    <property type="project" value="InterPro"/>
</dbReference>
<evidence type="ECO:0000256" key="1">
    <source>
        <dbReference type="ARBA" id="ARBA00004196"/>
    </source>
</evidence>